<keyword evidence="1 3" id="KW-0547">Nucleotide-binding</keyword>
<proteinExistence type="predicted"/>
<dbReference type="InterPro" id="IPR027417">
    <property type="entry name" value="P-loop_NTPase"/>
</dbReference>
<dbReference type="Gene3D" id="3.40.50.300">
    <property type="entry name" value="P-loop containing nucleotide triphosphate hydrolases"/>
    <property type="match status" value="3"/>
</dbReference>
<dbReference type="CDD" id="cd01120">
    <property type="entry name" value="RecA-like_superfamily"/>
    <property type="match status" value="1"/>
</dbReference>
<dbReference type="SUPFAM" id="SSF52540">
    <property type="entry name" value="P-loop containing nucleoside triphosphate hydrolases"/>
    <property type="match status" value="2"/>
</dbReference>
<feature type="domain" description="FtsK" evidence="4">
    <location>
        <begin position="361"/>
        <end position="545"/>
    </location>
</feature>
<dbReference type="SMART" id="SM00382">
    <property type="entry name" value="AAA"/>
    <property type="match status" value="2"/>
</dbReference>
<dbReference type="InterPro" id="IPR002543">
    <property type="entry name" value="FtsK_dom"/>
</dbReference>
<evidence type="ECO:0000313" key="5">
    <source>
        <dbReference type="EMBL" id="GGO62666.1"/>
    </source>
</evidence>
<dbReference type="PROSITE" id="PS50901">
    <property type="entry name" value="FTSK"/>
    <property type="match status" value="1"/>
</dbReference>
<dbReference type="InterPro" id="IPR050206">
    <property type="entry name" value="FtsK/SpoIIIE/SftA"/>
</dbReference>
<dbReference type="Proteomes" id="UP000638043">
    <property type="component" value="Unassembled WGS sequence"/>
</dbReference>
<evidence type="ECO:0000259" key="4">
    <source>
        <dbReference type="PROSITE" id="PS50901"/>
    </source>
</evidence>
<dbReference type="PANTHER" id="PTHR22683">
    <property type="entry name" value="SPORULATION PROTEIN RELATED"/>
    <property type="match status" value="1"/>
</dbReference>
<feature type="binding site" evidence="3">
    <location>
        <begin position="380"/>
        <end position="387"/>
    </location>
    <ligand>
        <name>ATP</name>
        <dbReference type="ChEBI" id="CHEBI:30616"/>
    </ligand>
</feature>
<dbReference type="InterPro" id="IPR003593">
    <property type="entry name" value="AAA+_ATPase"/>
</dbReference>
<evidence type="ECO:0000256" key="3">
    <source>
        <dbReference type="PROSITE-ProRule" id="PRU00289"/>
    </source>
</evidence>
<evidence type="ECO:0000256" key="1">
    <source>
        <dbReference type="ARBA" id="ARBA00022741"/>
    </source>
</evidence>
<dbReference type="CDD" id="cd01127">
    <property type="entry name" value="TrwB_TraG_TraD_VirD4"/>
    <property type="match status" value="1"/>
</dbReference>
<dbReference type="PANTHER" id="PTHR22683:SF1">
    <property type="entry name" value="TYPE VII SECRETION SYSTEM PROTEIN ESSC"/>
    <property type="match status" value="1"/>
</dbReference>
<dbReference type="RefSeq" id="WP_188700602.1">
    <property type="nucleotide sequence ID" value="NZ_BMMQ01000003.1"/>
</dbReference>
<evidence type="ECO:0000256" key="2">
    <source>
        <dbReference type="ARBA" id="ARBA00022840"/>
    </source>
</evidence>
<accession>A0ABQ2N0I9</accession>
<gene>
    <name evidence="5" type="ORF">GCM10010910_13300</name>
</gene>
<reference evidence="6" key="1">
    <citation type="journal article" date="2019" name="Int. J. Syst. Evol. Microbiol.">
        <title>The Global Catalogue of Microorganisms (GCM) 10K type strain sequencing project: providing services to taxonomists for standard genome sequencing and annotation.</title>
        <authorList>
            <consortium name="The Broad Institute Genomics Platform"/>
            <consortium name="The Broad Institute Genome Sequencing Center for Infectious Disease"/>
            <person name="Wu L."/>
            <person name="Ma J."/>
        </authorList>
    </citation>
    <scope>NUCLEOTIDE SEQUENCE [LARGE SCALE GENOMIC DNA]</scope>
    <source>
        <strain evidence="6">CGMCC 4.7181</strain>
    </source>
</reference>
<keyword evidence="6" id="KW-1185">Reference proteome</keyword>
<keyword evidence="2 3" id="KW-0067">ATP-binding</keyword>
<dbReference type="EMBL" id="BMMQ01000003">
    <property type="protein sequence ID" value="GGO62666.1"/>
    <property type="molecule type" value="Genomic_DNA"/>
</dbReference>
<protein>
    <recommendedName>
        <fullName evidence="4">FtsK domain-containing protein</fullName>
    </recommendedName>
</protein>
<evidence type="ECO:0000313" key="6">
    <source>
        <dbReference type="Proteomes" id="UP000638043"/>
    </source>
</evidence>
<dbReference type="Pfam" id="PF01580">
    <property type="entry name" value="FtsK_SpoIIIE"/>
    <property type="match status" value="1"/>
</dbReference>
<comment type="caution">
    <text evidence="5">The sequence shown here is derived from an EMBL/GenBank/DDBJ whole genome shotgun (WGS) entry which is preliminary data.</text>
</comment>
<organism evidence="5 6">
    <name type="scientific">Microbacterium nanhaiense</name>
    <dbReference type="NCBI Taxonomy" id="1301026"/>
    <lineage>
        <taxon>Bacteria</taxon>
        <taxon>Bacillati</taxon>
        <taxon>Actinomycetota</taxon>
        <taxon>Actinomycetes</taxon>
        <taxon>Micrococcales</taxon>
        <taxon>Microbacteriaceae</taxon>
        <taxon>Microbacterium</taxon>
    </lineage>
</organism>
<sequence length="941" mass="99228">MTFAPAETSVAPATRRLAEPLELPDLPDPPSRRPFPLLASLVPVVGAVVMWRLTGSIFMLWFAALGPFMALGSMLDSARGERRERRAAEQRLDAACVRVLAEVERRHEEERELRRAATPDVRGATSHDGWLWRRQGPLTIGRGPARSIVVVAGGEGGRAERLRREAETLASAPVTVEWERGVCVRGDGVASRAVVRALVAQLVLRHPPTAVSLVARPLGEDWADGIPHLGGGESGARRVAVLGPGDAVPDGVETVIALVGEHDAVPHECAALVELDEGLRGRLVADGGDVAVESEGISIGQARRIGATMMRRARQTQAGLPGGPVPFAHLRARAASEGDAERRPAGLRAVVGVGAHSPDEAPPLIDVDLVADGPHAVVVGTTGAGKSELLTTWIAALASAHSPAELVFLLGDFKGGTAFDHLRGLPHVTGVMTDLDGAGARRAVEGLRAEIHRRERLIAGAGARNISDPRVALARLMIVIDEFAALLQDHPDLHQVFTDVAARGRALGMHLVLGTQRASGIVRDALLANAPLRIALRVAEERESTQLIGVAAAAEIPGDAEHRGVGYVRRAADAGPQLARFALVSAPDVVSLEGSHAGVRPAPGPLLDPLPDRWRPDSPVTAEGALVCALADEPEAQRQTAVTLVPGTDRGFLVVGGSGSGKTGLARWVTEAARAGGYRAVSVPRESEGAWDALERAEQDPPELFVIDDADALLARFPSEYAHAAGERLEQIVRDAGATGTTVVLTAARLTGAISKIADVLPRRVVLALPAVHDHTAAGADRELYDPRRGPGRAVIDGHEAQLAEPETWSEPAVESGAARWCPTAPLTGFVLRAAGRRAEALRAEWGARVRVVAVDEVPDGELLTAGDIPLAIVGDADAWQRRFALLQAVRTHGDMVVGSDCATELRTLVGERELPPYARPRAARAWLVSGGAAPTRVVLP</sequence>
<name>A0ABQ2N0I9_9MICO</name>